<protein>
    <recommendedName>
        <fullName evidence="4 8">GDP-mannose 4,6-dehydratase</fullName>
        <ecNumber evidence="4 8">4.2.1.47</ecNumber>
    </recommendedName>
    <alternativeName>
        <fullName evidence="8">GDP-D-mannose dehydratase</fullName>
    </alternativeName>
</protein>
<reference evidence="10 11" key="1">
    <citation type="journal article" date="2020" name="Nat. Microbiol.">
        <title>Lysogenic host-virus interactions in SAR11 marine bacteria.</title>
        <authorList>
            <person name="Morris R.M."/>
            <person name="Cain K.R."/>
            <person name="Hvorecny K.L."/>
            <person name="Kollman J.M."/>
        </authorList>
    </citation>
    <scope>NUCLEOTIDE SEQUENCE [LARGE SCALE GENOMIC DNA]</scope>
    <source>
        <strain evidence="10 11">NP1</strain>
    </source>
</reference>
<dbReference type="CDD" id="cd05260">
    <property type="entry name" value="GDP_MD_SDR_e"/>
    <property type="match status" value="1"/>
</dbReference>
<organism evidence="10 11">
    <name type="scientific">Candidatus Pelagibacter giovannonii</name>
    <dbReference type="NCBI Taxonomy" id="2563896"/>
    <lineage>
        <taxon>Bacteria</taxon>
        <taxon>Pseudomonadati</taxon>
        <taxon>Pseudomonadota</taxon>
        <taxon>Alphaproteobacteria</taxon>
        <taxon>Candidatus Pelagibacterales</taxon>
        <taxon>Candidatus Pelagibacteraceae</taxon>
        <taxon>Candidatus Pelagibacter</taxon>
    </lineage>
</organism>
<dbReference type="GO" id="GO:0042351">
    <property type="term" value="P:'de novo' GDP-L-fucose biosynthetic process"/>
    <property type="evidence" value="ECO:0007669"/>
    <property type="project" value="TreeGrafter"/>
</dbReference>
<dbReference type="Proteomes" id="UP000501094">
    <property type="component" value="Chromosome"/>
</dbReference>
<evidence type="ECO:0000256" key="7">
    <source>
        <dbReference type="ARBA" id="ARBA00059383"/>
    </source>
</evidence>
<name>A0A6H1Q3G9_9PROT</name>
<evidence type="ECO:0000256" key="2">
    <source>
        <dbReference type="ARBA" id="ARBA00001937"/>
    </source>
</evidence>
<dbReference type="Pfam" id="PF16363">
    <property type="entry name" value="GDP_Man_Dehyd"/>
    <property type="match status" value="1"/>
</dbReference>
<evidence type="ECO:0000256" key="8">
    <source>
        <dbReference type="HAMAP-Rule" id="MF_00955"/>
    </source>
</evidence>
<evidence type="ECO:0000313" key="11">
    <source>
        <dbReference type="Proteomes" id="UP000501094"/>
    </source>
</evidence>
<dbReference type="InterPro" id="IPR006368">
    <property type="entry name" value="GDP_Man_deHydtase"/>
</dbReference>
<evidence type="ECO:0000313" key="10">
    <source>
        <dbReference type="EMBL" id="QIZ20795.1"/>
    </source>
</evidence>
<dbReference type="RefSeq" id="WP_168606675.1">
    <property type="nucleotide sequence ID" value="NZ_CP038852.1"/>
</dbReference>
<evidence type="ECO:0000256" key="1">
    <source>
        <dbReference type="ARBA" id="ARBA00000188"/>
    </source>
</evidence>
<dbReference type="PANTHER" id="PTHR43715:SF1">
    <property type="entry name" value="GDP-MANNOSE 4,6 DEHYDRATASE"/>
    <property type="match status" value="1"/>
</dbReference>
<dbReference type="Gene3D" id="3.40.50.720">
    <property type="entry name" value="NAD(P)-binding Rossmann-like Domain"/>
    <property type="match status" value="1"/>
</dbReference>
<dbReference type="InterPro" id="IPR016040">
    <property type="entry name" value="NAD(P)-bd_dom"/>
</dbReference>
<evidence type="ECO:0000256" key="4">
    <source>
        <dbReference type="ARBA" id="ARBA00011989"/>
    </source>
</evidence>
<sequence length="339" mass="38983">MKKKIALITGISGQDGAYLAKFLLDKDYVVVGADRRSARANMWRLKRLGIENKIITDEIELTEPFEISRLFKKYKFDEIYNLAAQSFVKTSFSSPLYTCNVTGLGVLRILDAMRELLPNAKLYQASSSEMYGEILEKKQNEKTPFNPRSPYAVAKVFGHFIIKNYRESYNLFAVSGILFNHESPFRGEEFVTRKITKGLVGILNNDLNCLELGNIYAKRDWGYAKEYVEAMWKMLQQKKPEDFVISTGSAYSIKEFIDLSSKYLGFKTRWIGKGLNQKLINISNNKPIIKINPKFFRPTEVDLLIGDSSKAQKILKWKAKTSLKQLVKIMIDDEIKYLN</sequence>
<dbReference type="KEGG" id="peg:E5R92_03225"/>
<dbReference type="EMBL" id="CP038852">
    <property type="protein sequence ID" value="QIZ20795.1"/>
    <property type="molecule type" value="Genomic_DNA"/>
</dbReference>
<accession>A0A6H1Q3G9</accession>
<dbReference type="PANTHER" id="PTHR43715">
    <property type="entry name" value="GDP-MANNOSE 4,6-DEHYDRATASE"/>
    <property type="match status" value="1"/>
</dbReference>
<evidence type="ECO:0000256" key="5">
    <source>
        <dbReference type="ARBA" id="ARBA00022458"/>
    </source>
</evidence>
<dbReference type="GO" id="GO:0070401">
    <property type="term" value="F:NADP+ binding"/>
    <property type="evidence" value="ECO:0007669"/>
    <property type="project" value="UniProtKB-UniRule"/>
</dbReference>
<keyword evidence="5" id="KW-0536">Nodulation</keyword>
<comment type="similarity">
    <text evidence="3 8">Belongs to the NAD(P)-dependent epimerase/dehydratase family. GDP-mannose 4,6-dehydratase subfamily.</text>
</comment>
<keyword evidence="11" id="KW-1185">Reference proteome</keyword>
<keyword evidence="8" id="KW-0521">NADP</keyword>
<dbReference type="FunFam" id="3.40.50.720:FF:000924">
    <property type="entry name" value="GDP-mannose 4,6 dehydratase"/>
    <property type="match status" value="1"/>
</dbReference>
<dbReference type="GO" id="GO:0008446">
    <property type="term" value="F:GDP-mannose 4,6-dehydratase activity"/>
    <property type="evidence" value="ECO:0007669"/>
    <property type="project" value="UniProtKB-UniRule"/>
</dbReference>
<comment type="catalytic activity">
    <reaction evidence="1 8">
        <text>GDP-alpha-D-mannose = GDP-4-dehydro-alpha-D-rhamnose + H2O</text>
        <dbReference type="Rhea" id="RHEA:23820"/>
        <dbReference type="ChEBI" id="CHEBI:15377"/>
        <dbReference type="ChEBI" id="CHEBI:57527"/>
        <dbReference type="ChEBI" id="CHEBI:57964"/>
        <dbReference type="EC" id="4.2.1.47"/>
    </reaction>
</comment>
<dbReference type="AlphaFoldDB" id="A0A6H1Q3G9"/>
<gene>
    <name evidence="8 10" type="primary">gmd</name>
    <name evidence="10" type="ORF">E5R92_03225</name>
</gene>
<dbReference type="SUPFAM" id="SSF51735">
    <property type="entry name" value="NAD(P)-binding Rossmann-fold domains"/>
    <property type="match status" value="1"/>
</dbReference>
<evidence type="ECO:0000256" key="6">
    <source>
        <dbReference type="ARBA" id="ARBA00023239"/>
    </source>
</evidence>
<comment type="caution">
    <text evidence="8">Lacks conserved residue(s) required for the propagation of feature annotation.</text>
</comment>
<comment type="function">
    <text evidence="7 8">Catalyzes the conversion of GDP-D-mannose to GDP-4-dehydro-6-deoxy-D-mannose.</text>
</comment>
<evidence type="ECO:0000259" key="9">
    <source>
        <dbReference type="Pfam" id="PF16363"/>
    </source>
</evidence>
<keyword evidence="6 8" id="KW-0456">Lyase</keyword>
<feature type="domain" description="NAD(P)-binding" evidence="9">
    <location>
        <begin position="7"/>
        <end position="330"/>
    </location>
</feature>
<proteinExistence type="inferred from homology"/>
<dbReference type="HAMAP" id="MF_00955">
    <property type="entry name" value="GDP_Man_dehydratase"/>
    <property type="match status" value="1"/>
</dbReference>
<dbReference type="NCBIfam" id="TIGR01472">
    <property type="entry name" value="gmd"/>
    <property type="match status" value="1"/>
</dbReference>
<evidence type="ECO:0000256" key="3">
    <source>
        <dbReference type="ARBA" id="ARBA00009263"/>
    </source>
</evidence>
<dbReference type="Gene3D" id="3.90.25.10">
    <property type="entry name" value="UDP-galactose 4-epimerase, domain 1"/>
    <property type="match status" value="1"/>
</dbReference>
<comment type="cofactor">
    <cofactor evidence="2 8">
        <name>NADP(+)</name>
        <dbReference type="ChEBI" id="CHEBI:58349"/>
    </cofactor>
</comment>
<dbReference type="EC" id="4.2.1.47" evidence="4 8"/>
<dbReference type="InterPro" id="IPR036291">
    <property type="entry name" value="NAD(P)-bd_dom_sf"/>
</dbReference>